<organism evidence="2 3">
    <name type="scientific">Allacma fusca</name>
    <dbReference type="NCBI Taxonomy" id="39272"/>
    <lineage>
        <taxon>Eukaryota</taxon>
        <taxon>Metazoa</taxon>
        <taxon>Ecdysozoa</taxon>
        <taxon>Arthropoda</taxon>
        <taxon>Hexapoda</taxon>
        <taxon>Collembola</taxon>
        <taxon>Symphypleona</taxon>
        <taxon>Sminthuridae</taxon>
        <taxon>Allacma</taxon>
    </lineage>
</organism>
<keyword evidence="3" id="KW-1185">Reference proteome</keyword>
<proteinExistence type="predicted"/>
<protein>
    <recommendedName>
        <fullName evidence="1">Myb/SANT-like DNA-binding domain-containing protein</fullName>
    </recommendedName>
</protein>
<dbReference type="InterPro" id="IPR044822">
    <property type="entry name" value="Myb_DNA-bind_4"/>
</dbReference>
<dbReference type="PANTHER" id="PTHR22666:SF3">
    <property type="entry name" value="MYB_SANT-LIKE DNA-BINDING DOMAIN-CONTAINING PROTEIN 1"/>
    <property type="match status" value="1"/>
</dbReference>
<dbReference type="EMBL" id="CAJVCH010357656">
    <property type="protein sequence ID" value="CAG7815961.1"/>
    <property type="molecule type" value="Genomic_DNA"/>
</dbReference>
<evidence type="ECO:0000313" key="3">
    <source>
        <dbReference type="Proteomes" id="UP000708208"/>
    </source>
</evidence>
<dbReference type="InterPro" id="IPR026095">
    <property type="entry name" value="Myb/SANT-like_DNA-bd_dom_prot"/>
</dbReference>
<evidence type="ECO:0000313" key="2">
    <source>
        <dbReference type="EMBL" id="CAG7815961.1"/>
    </source>
</evidence>
<dbReference type="PANTHER" id="PTHR22666">
    <property type="entry name" value="MYB_SANT-LIKE DNA-BINDING DOMAIN-CONTAINING PROTEIN 1"/>
    <property type="match status" value="1"/>
</dbReference>
<dbReference type="GO" id="GO:0045893">
    <property type="term" value="P:positive regulation of DNA-templated transcription"/>
    <property type="evidence" value="ECO:0007669"/>
    <property type="project" value="TreeGrafter"/>
</dbReference>
<sequence>MSKKVNWEKGEVFALIEIWAEREKDLNSGTAKKPIFEAISSKLLNLGIERNALQVQRKISCLRSEYSKKKPGVTGSSPSEWQFYESVHQILHGSHYFNPENITTIEAGVDDYHPESPVVLDSMEESVTPNDMQLLSQDQLNCNQNAVPISQSSRAANDRKKRRLTSVGIQEDVLAFLKNTEEEDSVLMERMAKSQEDTVY</sequence>
<dbReference type="AlphaFoldDB" id="A0A8J2KM36"/>
<dbReference type="Pfam" id="PF13837">
    <property type="entry name" value="Myb_DNA-bind_4"/>
    <property type="match status" value="1"/>
</dbReference>
<dbReference type="Proteomes" id="UP000708208">
    <property type="component" value="Unassembled WGS sequence"/>
</dbReference>
<comment type="caution">
    <text evidence="2">The sequence shown here is derived from an EMBL/GenBank/DDBJ whole genome shotgun (WGS) entry which is preliminary data.</text>
</comment>
<accession>A0A8J2KM36</accession>
<dbReference type="OrthoDB" id="691673at2759"/>
<feature type="domain" description="Myb/SANT-like DNA-binding" evidence="1">
    <location>
        <begin position="5"/>
        <end position="90"/>
    </location>
</feature>
<gene>
    <name evidence="2" type="ORF">AFUS01_LOCUS26606</name>
</gene>
<reference evidence="2" key="1">
    <citation type="submission" date="2021-06" db="EMBL/GenBank/DDBJ databases">
        <authorList>
            <person name="Hodson N. C."/>
            <person name="Mongue J. A."/>
            <person name="Jaron S. K."/>
        </authorList>
    </citation>
    <scope>NUCLEOTIDE SEQUENCE</scope>
</reference>
<name>A0A8J2KM36_9HEXA</name>
<dbReference type="GO" id="GO:0016604">
    <property type="term" value="C:nuclear body"/>
    <property type="evidence" value="ECO:0007669"/>
    <property type="project" value="TreeGrafter"/>
</dbReference>
<evidence type="ECO:0000259" key="1">
    <source>
        <dbReference type="Pfam" id="PF13837"/>
    </source>
</evidence>